<name>A0A8R7TZW2_TRIUA</name>
<evidence type="ECO:0000313" key="1">
    <source>
        <dbReference type="EnsemblPlants" id="TuG1812G0300004809.01.T01.cds309651"/>
    </source>
</evidence>
<dbReference type="Proteomes" id="UP000015106">
    <property type="component" value="Chromosome 3"/>
</dbReference>
<organism evidence="1 2">
    <name type="scientific">Triticum urartu</name>
    <name type="common">Red wild einkorn</name>
    <name type="synonym">Crithodium urartu</name>
    <dbReference type="NCBI Taxonomy" id="4572"/>
    <lineage>
        <taxon>Eukaryota</taxon>
        <taxon>Viridiplantae</taxon>
        <taxon>Streptophyta</taxon>
        <taxon>Embryophyta</taxon>
        <taxon>Tracheophyta</taxon>
        <taxon>Spermatophyta</taxon>
        <taxon>Magnoliopsida</taxon>
        <taxon>Liliopsida</taxon>
        <taxon>Poales</taxon>
        <taxon>Poaceae</taxon>
        <taxon>BOP clade</taxon>
        <taxon>Pooideae</taxon>
        <taxon>Triticodae</taxon>
        <taxon>Triticeae</taxon>
        <taxon>Triticinae</taxon>
        <taxon>Triticum</taxon>
    </lineage>
</organism>
<reference evidence="1" key="3">
    <citation type="submission" date="2022-06" db="UniProtKB">
        <authorList>
            <consortium name="EnsemblPlants"/>
        </authorList>
    </citation>
    <scope>IDENTIFICATION</scope>
</reference>
<accession>A0A8R7TZW2</accession>
<dbReference type="Gramene" id="TuG1812G0300004809.01.T01">
    <property type="protein sequence ID" value="TuG1812G0300004809.01.T01.cds309651"/>
    <property type="gene ID" value="TuG1812G0300004809.01"/>
</dbReference>
<reference evidence="1" key="2">
    <citation type="submission" date="2018-03" db="EMBL/GenBank/DDBJ databases">
        <title>The Triticum urartu genome reveals the dynamic nature of wheat genome evolution.</title>
        <authorList>
            <person name="Ling H."/>
            <person name="Ma B."/>
            <person name="Shi X."/>
            <person name="Liu H."/>
            <person name="Dong L."/>
            <person name="Sun H."/>
            <person name="Cao Y."/>
            <person name="Gao Q."/>
            <person name="Zheng S."/>
            <person name="Li Y."/>
            <person name="Yu Y."/>
            <person name="Du H."/>
            <person name="Qi M."/>
            <person name="Li Y."/>
            <person name="Yu H."/>
            <person name="Cui Y."/>
            <person name="Wang N."/>
            <person name="Chen C."/>
            <person name="Wu H."/>
            <person name="Zhao Y."/>
            <person name="Zhang J."/>
            <person name="Li Y."/>
            <person name="Zhou W."/>
            <person name="Zhang B."/>
            <person name="Hu W."/>
            <person name="Eijk M."/>
            <person name="Tang J."/>
            <person name="Witsenboer H."/>
            <person name="Zhao S."/>
            <person name="Li Z."/>
            <person name="Zhang A."/>
            <person name="Wang D."/>
            <person name="Liang C."/>
        </authorList>
    </citation>
    <scope>NUCLEOTIDE SEQUENCE [LARGE SCALE GENOMIC DNA]</scope>
    <source>
        <strain evidence="1">cv. G1812</strain>
    </source>
</reference>
<protein>
    <submittedName>
        <fullName evidence="1">Uncharacterized protein</fullName>
    </submittedName>
</protein>
<evidence type="ECO:0000313" key="2">
    <source>
        <dbReference type="Proteomes" id="UP000015106"/>
    </source>
</evidence>
<reference evidence="2" key="1">
    <citation type="journal article" date="2013" name="Nature">
        <title>Draft genome of the wheat A-genome progenitor Triticum urartu.</title>
        <authorList>
            <person name="Ling H.Q."/>
            <person name="Zhao S."/>
            <person name="Liu D."/>
            <person name="Wang J."/>
            <person name="Sun H."/>
            <person name="Zhang C."/>
            <person name="Fan H."/>
            <person name="Li D."/>
            <person name="Dong L."/>
            <person name="Tao Y."/>
            <person name="Gao C."/>
            <person name="Wu H."/>
            <person name="Li Y."/>
            <person name="Cui Y."/>
            <person name="Guo X."/>
            <person name="Zheng S."/>
            <person name="Wang B."/>
            <person name="Yu K."/>
            <person name="Liang Q."/>
            <person name="Yang W."/>
            <person name="Lou X."/>
            <person name="Chen J."/>
            <person name="Feng M."/>
            <person name="Jian J."/>
            <person name="Zhang X."/>
            <person name="Luo G."/>
            <person name="Jiang Y."/>
            <person name="Liu J."/>
            <person name="Wang Z."/>
            <person name="Sha Y."/>
            <person name="Zhang B."/>
            <person name="Wu H."/>
            <person name="Tang D."/>
            <person name="Shen Q."/>
            <person name="Xue P."/>
            <person name="Zou S."/>
            <person name="Wang X."/>
            <person name="Liu X."/>
            <person name="Wang F."/>
            <person name="Yang Y."/>
            <person name="An X."/>
            <person name="Dong Z."/>
            <person name="Zhang K."/>
            <person name="Zhang X."/>
            <person name="Luo M.C."/>
            <person name="Dvorak J."/>
            <person name="Tong Y."/>
            <person name="Wang J."/>
            <person name="Yang H."/>
            <person name="Li Z."/>
            <person name="Wang D."/>
            <person name="Zhang A."/>
            <person name="Wang J."/>
        </authorList>
    </citation>
    <scope>NUCLEOTIDE SEQUENCE</scope>
    <source>
        <strain evidence="2">cv. G1812</strain>
    </source>
</reference>
<proteinExistence type="predicted"/>
<keyword evidence="2" id="KW-1185">Reference proteome</keyword>
<dbReference type="EnsemblPlants" id="TuG1812G0300004809.01.T01">
    <property type="protein sequence ID" value="TuG1812G0300004809.01.T01.cds309651"/>
    <property type="gene ID" value="TuG1812G0300004809.01"/>
</dbReference>
<sequence length="47" mass="5477">MQREQLLPYNKCEKPLKTNGGNRGELKGTQWDCSNCIYHENPIRSLI</sequence>
<dbReference type="AlphaFoldDB" id="A0A8R7TZW2"/>